<organism evidence="1 2">
    <name type="scientific">Saccharothrix violaceirubra</name>
    <dbReference type="NCBI Taxonomy" id="413306"/>
    <lineage>
        <taxon>Bacteria</taxon>
        <taxon>Bacillati</taxon>
        <taxon>Actinomycetota</taxon>
        <taxon>Actinomycetes</taxon>
        <taxon>Pseudonocardiales</taxon>
        <taxon>Pseudonocardiaceae</taxon>
        <taxon>Saccharothrix</taxon>
    </lineage>
</organism>
<accession>A0A7W7T4M0</accession>
<evidence type="ECO:0000313" key="1">
    <source>
        <dbReference type="EMBL" id="MBB4966508.1"/>
    </source>
</evidence>
<dbReference type="RefSeq" id="WP_246445263.1">
    <property type="nucleotide sequence ID" value="NZ_BAABAI010000024.1"/>
</dbReference>
<comment type="caution">
    <text evidence="1">The sequence shown here is derived from an EMBL/GenBank/DDBJ whole genome shotgun (WGS) entry which is preliminary data.</text>
</comment>
<dbReference type="AlphaFoldDB" id="A0A7W7T4M0"/>
<sequence length="101" mass="11241">MIRFDLAEFAAAVHRCAPRWERAGIRWTLTFGPEYDKPAAWVDCETGDSTGHLIVWTSGEAELDTADLTTGIVHPTHYDLTGPQELHTCLDELTNRLTGTV</sequence>
<gene>
    <name evidence="1" type="ORF">F4559_003867</name>
</gene>
<dbReference type="EMBL" id="JACHJS010000001">
    <property type="protein sequence ID" value="MBB4966508.1"/>
    <property type="molecule type" value="Genomic_DNA"/>
</dbReference>
<evidence type="ECO:0000313" key="2">
    <source>
        <dbReference type="Proteomes" id="UP000542674"/>
    </source>
</evidence>
<name>A0A7W7T4M0_9PSEU</name>
<proteinExistence type="predicted"/>
<reference evidence="1 2" key="1">
    <citation type="submission" date="2020-08" db="EMBL/GenBank/DDBJ databases">
        <title>Sequencing the genomes of 1000 actinobacteria strains.</title>
        <authorList>
            <person name="Klenk H.-P."/>
        </authorList>
    </citation>
    <scope>NUCLEOTIDE SEQUENCE [LARGE SCALE GENOMIC DNA]</scope>
    <source>
        <strain evidence="1 2">DSM 45084</strain>
    </source>
</reference>
<keyword evidence="2" id="KW-1185">Reference proteome</keyword>
<dbReference type="Proteomes" id="UP000542674">
    <property type="component" value="Unassembled WGS sequence"/>
</dbReference>
<protein>
    <submittedName>
        <fullName evidence="1">Uncharacterized protein</fullName>
    </submittedName>
</protein>